<evidence type="ECO:0000313" key="16">
    <source>
        <dbReference type="Proteomes" id="UP000663981"/>
    </source>
</evidence>
<dbReference type="Pfam" id="PF02518">
    <property type="entry name" value="HATPase_c"/>
    <property type="match status" value="1"/>
</dbReference>
<keyword evidence="7 15" id="KW-0418">Kinase</keyword>
<dbReference type="PANTHER" id="PTHR34220">
    <property type="entry name" value="SENSOR HISTIDINE KINASE YPDA"/>
    <property type="match status" value="1"/>
</dbReference>
<evidence type="ECO:0000256" key="4">
    <source>
        <dbReference type="ARBA" id="ARBA00022679"/>
    </source>
</evidence>
<evidence type="ECO:0000259" key="14">
    <source>
        <dbReference type="Pfam" id="PF06580"/>
    </source>
</evidence>
<evidence type="ECO:0000259" key="13">
    <source>
        <dbReference type="Pfam" id="PF02518"/>
    </source>
</evidence>
<evidence type="ECO:0000256" key="3">
    <source>
        <dbReference type="ARBA" id="ARBA00022553"/>
    </source>
</evidence>
<feature type="transmembrane region" description="Helical" evidence="12">
    <location>
        <begin position="278"/>
        <end position="300"/>
    </location>
</feature>
<keyword evidence="16" id="KW-1185">Reference proteome</keyword>
<evidence type="ECO:0000313" key="15">
    <source>
        <dbReference type="EMBL" id="MBO1511537.1"/>
    </source>
</evidence>
<keyword evidence="2" id="KW-1003">Cell membrane</keyword>
<name>A0ABS3MZT1_9BACI</name>
<evidence type="ECO:0000256" key="12">
    <source>
        <dbReference type="SAM" id="Phobius"/>
    </source>
</evidence>
<feature type="transmembrane region" description="Helical" evidence="12">
    <location>
        <begin position="20"/>
        <end position="38"/>
    </location>
</feature>
<evidence type="ECO:0000256" key="5">
    <source>
        <dbReference type="ARBA" id="ARBA00022692"/>
    </source>
</evidence>
<feature type="domain" description="Histidine kinase/HSP90-like ATPase" evidence="13">
    <location>
        <begin position="453"/>
        <end position="560"/>
    </location>
</feature>
<keyword evidence="11 12" id="KW-0472">Membrane</keyword>
<evidence type="ECO:0000256" key="1">
    <source>
        <dbReference type="ARBA" id="ARBA00004651"/>
    </source>
</evidence>
<dbReference type="EMBL" id="JAGDEL010000004">
    <property type="protein sequence ID" value="MBO1511537.1"/>
    <property type="molecule type" value="Genomic_DNA"/>
</dbReference>
<keyword evidence="3" id="KW-0597">Phosphoprotein</keyword>
<evidence type="ECO:0000256" key="8">
    <source>
        <dbReference type="ARBA" id="ARBA00022840"/>
    </source>
</evidence>
<evidence type="ECO:0000256" key="11">
    <source>
        <dbReference type="ARBA" id="ARBA00023136"/>
    </source>
</evidence>
<dbReference type="Gene3D" id="3.30.565.10">
    <property type="entry name" value="Histidine kinase-like ATPase, C-terminal domain"/>
    <property type="match status" value="1"/>
</dbReference>
<sequence>MMKKFVWLRWRNWSFAYKLIIIYIPLIVLPSVIGLVILTESYNQASKEEITQHSKVIIDLTADKIDTQISEYDDITLKLITTPEISQLLSKNPTNKFEQIEMQRKLESYVKPIVGEIDTKDIVACVFVTKDGRYVIGNDSRNDYFDSEQTFKNVINEKRGAPVWLNPHFFTINQKELKVFRVGRTIKNYAYQPVGIVYLVINSNWLENILINQVGPEVQLEVVDSLGQHVSGETLPFTEDTDEWSMVKTKYNNWSIVTKYSFDELYESISDMSRFSRGLIVICTLIGLIATYILVMDLIVPIRRMRINMNRGIKGVRPEKMIKFNGAKEICELNDLFISVMYDIYNLMEKGKENEKLKRKFEIKLLQRQLSPHFLYNTLNSIRWIAMIKKQNQIKGLVDALSRLLSYSLRNTDELVSLEEELSIIKEYVKIQKVRYQDFNFVIDIGTKIDDLKILKFLLQPLIENALIHGLSNIEGFGEIILSITMENKILYISVIDNGVGIASDRLSYIQDILNGESLDKHIGLKSIHERIKASYGINYGLNITSEVDKGTTMEVKLPIIRNGE</sequence>
<dbReference type="InterPro" id="IPR036890">
    <property type="entry name" value="HATPase_C_sf"/>
</dbReference>
<dbReference type="InterPro" id="IPR010559">
    <property type="entry name" value="Sig_transdc_His_kin_internal"/>
</dbReference>
<evidence type="ECO:0000256" key="2">
    <source>
        <dbReference type="ARBA" id="ARBA00022475"/>
    </source>
</evidence>
<evidence type="ECO:0000256" key="9">
    <source>
        <dbReference type="ARBA" id="ARBA00022989"/>
    </source>
</evidence>
<evidence type="ECO:0000256" key="6">
    <source>
        <dbReference type="ARBA" id="ARBA00022741"/>
    </source>
</evidence>
<dbReference type="Pfam" id="PF06580">
    <property type="entry name" value="His_kinase"/>
    <property type="match status" value="1"/>
</dbReference>
<proteinExistence type="predicted"/>
<keyword evidence="4" id="KW-0808">Transferase</keyword>
<dbReference type="InterPro" id="IPR050640">
    <property type="entry name" value="Bact_2-comp_sensor_kinase"/>
</dbReference>
<reference evidence="15 16" key="1">
    <citation type="submission" date="2021-03" db="EMBL/GenBank/DDBJ databases">
        <title>Whole genome sequence of Metabacillus bambusae BG109.</title>
        <authorList>
            <person name="Jeong J.W."/>
        </authorList>
    </citation>
    <scope>NUCLEOTIDE SEQUENCE [LARGE SCALE GENOMIC DNA]</scope>
    <source>
        <strain evidence="15 16">BG109</strain>
    </source>
</reference>
<dbReference type="InterPro" id="IPR003594">
    <property type="entry name" value="HATPase_dom"/>
</dbReference>
<keyword evidence="10" id="KW-0902">Two-component regulatory system</keyword>
<dbReference type="GO" id="GO:0016301">
    <property type="term" value="F:kinase activity"/>
    <property type="evidence" value="ECO:0007669"/>
    <property type="project" value="UniProtKB-KW"/>
</dbReference>
<dbReference type="Proteomes" id="UP000663981">
    <property type="component" value="Unassembled WGS sequence"/>
</dbReference>
<comment type="subcellular location">
    <subcellularLocation>
        <location evidence="1">Cell membrane</location>
        <topology evidence="1">Multi-pass membrane protein</topology>
    </subcellularLocation>
</comment>
<evidence type="ECO:0000256" key="7">
    <source>
        <dbReference type="ARBA" id="ARBA00022777"/>
    </source>
</evidence>
<feature type="domain" description="Signal transduction histidine kinase internal region" evidence="14">
    <location>
        <begin position="362"/>
        <end position="438"/>
    </location>
</feature>
<keyword evidence="5 12" id="KW-0812">Transmembrane</keyword>
<protein>
    <submittedName>
        <fullName evidence="15">Histidine kinase</fullName>
    </submittedName>
</protein>
<comment type="caution">
    <text evidence="15">The sequence shown here is derived from an EMBL/GenBank/DDBJ whole genome shotgun (WGS) entry which is preliminary data.</text>
</comment>
<keyword evidence="6" id="KW-0547">Nucleotide-binding</keyword>
<accession>A0ABS3MZT1</accession>
<keyword evidence="9 12" id="KW-1133">Transmembrane helix</keyword>
<dbReference type="SUPFAM" id="SSF55874">
    <property type="entry name" value="ATPase domain of HSP90 chaperone/DNA topoisomerase II/histidine kinase"/>
    <property type="match status" value="1"/>
</dbReference>
<dbReference type="PANTHER" id="PTHR34220:SF11">
    <property type="entry name" value="SENSOR PROTEIN KINASE HPTS"/>
    <property type="match status" value="1"/>
</dbReference>
<organism evidence="15 16">
    <name type="scientific">Metabacillus bambusae</name>
    <dbReference type="NCBI Taxonomy" id="2795218"/>
    <lineage>
        <taxon>Bacteria</taxon>
        <taxon>Bacillati</taxon>
        <taxon>Bacillota</taxon>
        <taxon>Bacilli</taxon>
        <taxon>Bacillales</taxon>
        <taxon>Bacillaceae</taxon>
        <taxon>Metabacillus</taxon>
    </lineage>
</organism>
<keyword evidence="8" id="KW-0067">ATP-binding</keyword>
<gene>
    <name evidence="15" type="ORF">I7822_07635</name>
</gene>
<evidence type="ECO:0000256" key="10">
    <source>
        <dbReference type="ARBA" id="ARBA00023012"/>
    </source>
</evidence>